<dbReference type="PROSITE" id="PS51257">
    <property type="entry name" value="PROKAR_LIPOPROTEIN"/>
    <property type="match status" value="1"/>
</dbReference>
<feature type="compositionally biased region" description="Low complexity" evidence="1">
    <location>
        <begin position="83"/>
        <end position="93"/>
    </location>
</feature>
<evidence type="ECO:0000313" key="3">
    <source>
        <dbReference type="EMBL" id="MDD0839668.1"/>
    </source>
</evidence>
<evidence type="ECO:0000256" key="2">
    <source>
        <dbReference type="SAM" id="SignalP"/>
    </source>
</evidence>
<evidence type="ECO:0008006" key="5">
    <source>
        <dbReference type="Google" id="ProtNLM"/>
    </source>
</evidence>
<evidence type="ECO:0000313" key="4">
    <source>
        <dbReference type="Proteomes" id="UP001528673"/>
    </source>
</evidence>
<name>A0ABT5N0V0_9BURK</name>
<dbReference type="EMBL" id="JAQSIP010000006">
    <property type="protein sequence ID" value="MDD0839668.1"/>
    <property type="molecule type" value="Genomic_DNA"/>
</dbReference>
<dbReference type="Proteomes" id="UP001528673">
    <property type="component" value="Unassembled WGS sequence"/>
</dbReference>
<keyword evidence="4" id="KW-1185">Reference proteome</keyword>
<keyword evidence="2" id="KW-0732">Signal</keyword>
<organism evidence="3 4">
    <name type="scientific">Curvibacter cyanobacteriorum</name>
    <dbReference type="NCBI Taxonomy" id="3026422"/>
    <lineage>
        <taxon>Bacteria</taxon>
        <taxon>Pseudomonadati</taxon>
        <taxon>Pseudomonadota</taxon>
        <taxon>Betaproteobacteria</taxon>
        <taxon>Burkholderiales</taxon>
        <taxon>Comamonadaceae</taxon>
        <taxon>Curvibacter</taxon>
    </lineage>
</organism>
<feature type="region of interest" description="Disordered" evidence="1">
    <location>
        <begin position="29"/>
        <end position="94"/>
    </location>
</feature>
<proteinExistence type="predicted"/>
<evidence type="ECO:0000256" key="1">
    <source>
        <dbReference type="SAM" id="MobiDB-lite"/>
    </source>
</evidence>
<sequence>MKFKPSPLLSGWRLLALSSLLLATACGGGGGGGSSTSASSGSSSASSSGAGTGSSGSSTDTSGSGSSSGSGSGASSGSGSGTGTSTDTGTTTTVDGHTAIQQAPLAQRAGVLAKALGRSQRLLVGLGTVNVAPIQAQGLLPDIYDQYLVGVGPSSWPSWNSPSGAYVTLVAQRADQLGAVPMFTLYQMATRGDGVLTGLADTTYMTDYWNNARLLFQLLANYGKPALVNLEPDFWGYAQRVNADPTQMLAYVNINPDCASLPNTVAGMAACLMQSARKIAPQAYVGFPPSLFEDLRPTEVAYMKKLGADQADFVVMQTLDRDAGCFEARSVLGECTRAGRNWYWDETNTTSPTFNEHFALANSYFQGLGRPLLWWQTPLGVPAASPSTTSPWRDNRVRYFLTHPAQLVAAGGVGVVFSPGQSAQTTIQTDGGQFQTYSKAYLANPTPLP</sequence>
<reference evidence="3 4" key="1">
    <citation type="submission" date="2023-02" db="EMBL/GenBank/DDBJ databases">
        <title>Bacterial whole genomic sequence of Curvibacter sp. HBC61.</title>
        <authorList>
            <person name="Le V."/>
            <person name="Ko S.-R."/>
            <person name="Ahn C.-Y."/>
            <person name="Oh H.-M."/>
        </authorList>
    </citation>
    <scope>NUCLEOTIDE SEQUENCE [LARGE SCALE GENOMIC DNA]</scope>
    <source>
        <strain evidence="3 4">HBC61</strain>
    </source>
</reference>
<comment type="caution">
    <text evidence="3">The sequence shown here is derived from an EMBL/GenBank/DDBJ whole genome shotgun (WGS) entry which is preliminary data.</text>
</comment>
<feature type="compositionally biased region" description="Low complexity" evidence="1">
    <location>
        <begin position="35"/>
        <end position="65"/>
    </location>
</feature>
<feature type="compositionally biased region" description="Gly residues" evidence="1">
    <location>
        <begin position="66"/>
        <end position="82"/>
    </location>
</feature>
<protein>
    <recommendedName>
        <fullName evidence="5">Glycoside hydrolase family 42 N-terminal domain-containing protein</fullName>
    </recommendedName>
</protein>
<accession>A0ABT5N0V0</accession>
<feature type="signal peptide" evidence="2">
    <location>
        <begin position="1"/>
        <end position="23"/>
    </location>
</feature>
<gene>
    <name evidence="3" type="ORF">PSQ40_13870</name>
</gene>
<dbReference type="RefSeq" id="WP_273952137.1">
    <property type="nucleotide sequence ID" value="NZ_JAQSIP010000006.1"/>
</dbReference>
<feature type="chain" id="PRO_5046586782" description="Glycoside hydrolase family 42 N-terminal domain-containing protein" evidence="2">
    <location>
        <begin position="24"/>
        <end position="449"/>
    </location>
</feature>